<evidence type="ECO:0000256" key="1">
    <source>
        <dbReference type="SAM" id="MobiDB-lite"/>
    </source>
</evidence>
<dbReference type="Gene3D" id="2.60.120.10">
    <property type="entry name" value="Jelly Rolls"/>
    <property type="match status" value="1"/>
</dbReference>
<dbReference type="SUPFAM" id="SSF51182">
    <property type="entry name" value="RmlC-like cupins"/>
    <property type="match status" value="1"/>
</dbReference>
<evidence type="ECO:0000313" key="3">
    <source>
        <dbReference type="EMBL" id="OEF97192.1"/>
    </source>
</evidence>
<comment type="caution">
    <text evidence="3">The sequence shown here is derived from an EMBL/GenBank/DDBJ whole genome shotgun (WGS) entry which is preliminary data.</text>
</comment>
<feature type="compositionally biased region" description="Basic residues" evidence="1">
    <location>
        <begin position="51"/>
        <end position="62"/>
    </location>
</feature>
<dbReference type="PANTHER" id="PTHR43346">
    <property type="entry name" value="LIGAND BINDING DOMAIN PROTEIN, PUTATIVE (AFU_ORTHOLOGUE AFUA_6G14370)-RELATED"/>
    <property type="match status" value="1"/>
</dbReference>
<dbReference type="InterPro" id="IPR011051">
    <property type="entry name" value="RmlC_Cupin_sf"/>
</dbReference>
<dbReference type="InterPro" id="IPR014710">
    <property type="entry name" value="RmlC-like_jellyroll"/>
</dbReference>
<keyword evidence="4" id="KW-1185">Reference proteome</keyword>
<organism evidence="3 4">
    <name type="scientific">Desulfuribacillus alkaliarsenatis</name>
    <dbReference type="NCBI Taxonomy" id="766136"/>
    <lineage>
        <taxon>Bacteria</taxon>
        <taxon>Bacillati</taxon>
        <taxon>Bacillota</taxon>
        <taxon>Desulfuribacillia</taxon>
        <taxon>Desulfuribacillales</taxon>
        <taxon>Desulfuribacillaceae</taxon>
        <taxon>Desulfuribacillus</taxon>
    </lineage>
</organism>
<evidence type="ECO:0000313" key="4">
    <source>
        <dbReference type="Proteomes" id="UP000094296"/>
    </source>
</evidence>
<protein>
    <submittedName>
        <fullName evidence="3">Cupin</fullName>
    </submittedName>
</protein>
<dbReference type="Proteomes" id="UP000094296">
    <property type="component" value="Unassembled WGS sequence"/>
</dbReference>
<evidence type="ECO:0000259" key="2">
    <source>
        <dbReference type="Pfam" id="PF07883"/>
    </source>
</evidence>
<reference evidence="3 4" key="1">
    <citation type="submission" date="2016-09" db="EMBL/GenBank/DDBJ databases">
        <title>Draft genome sequence for the type strain of Desulfuribacillus alkaliarsenatis AHT28, an obligately anaerobic, sulfidogenic bacterium isolated from Russian soda lake sediments.</title>
        <authorList>
            <person name="Abin C.A."/>
            <person name="Hollibaugh J.T."/>
        </authorList>
    </citation>
    <scope>NUCLEOTIDE SEQUENCE [LARGE SCALE GENOMIC DNA]</scope>
    <source>
        <strain evidence="3 4">AHT28</strain>
    </source>
</reference>
<dbReference type="InterPro" id="IPR052538">
    <property type="entry name" value="Flavonoid_dioxygenase-like"/>
</dbReference>
<dbReference type="STRING" id="766136.BHF68_05730"/>
<dbReference type="OrthoDB" id="3231985at2"/>
<accession>A0A1E5G3N0</accession>
<feature type="region of interest" description="Disordered" evidence="1">
    <location>
        <begin position="33"/>
        <end position="62"/>
    </location>
</feature>
<dbReference type="EMBL" id="MIJE01000022">
    <property type="protein sequence ID" value="OEF97192.1"/>
    <property type="molecule type" value="Genomic_DNA"/>
</dbReference>
<dbReference type="Pfam" id="PF07883">
    <property type="entry name" value="Cupin_2"/>
    <property type="match status" value="1"/>
</dbReference>
<gene>
    <name evidence="3" type="ORF">BHF68_05730</name>
</gene>
<feature type="domain" description="Cupin type-2" evidence="2">
    <location>
        <begin position="102"/>
        <end position="177"/>
    </location>
</feature>
<name>A0A1E5G3N0_9FIRM</name>
<dbReference type="CDD" id="cd02223">
    <property type="entry name" value="cupin_Bh2720-like"/>
    <property type="match status" value="1"/>
</dbReference>
<dbReference type="AlphaFoldDB" id="A0A1E5G3N0"/>
<dbReference type="PANTHER" id="PTHR43346:SF1">
    <property type="entry name" value="QUERCETIN 2,3-DIOXYGENASE-RELATED"/>
    <property type="match status" value="1"/>
</dbReference>
<sequence>MSNMYHYYKPYPCPYINPSAYPAQASNQYAVHPYYHPGQESTDYAEAEHHHNPHREHHHDQHRMKLKDYGPEPYVVNIEKATKQNDNFRTALWTGEYLQLTLMSIDVGDDIGLEIHHDHDQFIRIEEGEGIVQMGDKKHQLDYYRKVSDDYAIFIPAGKWHNLTNTGRRPLKLYSIYAPPEHPRGTVHKTKRDAEKHHR</sequence>
<proteinExistence type="predicted"/>
<dbReference type="InterPro" id="IPR013096">
    <property type="entry name" value="Cupin_2"/>
</dbReference>